<dbReference type="PANTHER" id="PTHR14614">
    <property type="entry name" value="HEPATOCELLULAR CARCINOMA-ASSOCIATED ANTIGEN"/>
    <property type="match status" value="1"/>
</dbReference>
<gene>
    <name evidence="2" type="ORF">N8I77_000656</name>
</gene>
<dbReference type="GO" id="GO:0032991">
    <property type="term" value="C:protein-containing complex"/>
    <property type="evidence" value="ECO:0007669"/>
    <property type="project" value="TreeGrafter"/>
</dbReference>
<dbReference type="Proteomes" id="UP001265746">
    <property type="component" value="Unassembled WGS sequence"/>
</dbReference>
<organism evidence="2 3">
    <name type="scientific">Phomopsis amygdali</name>
    <name type="common">Fusicoccum amygdali</name>
    <dbReference type="NCBI Taxonomy" id="1214568"/>
    <lineage>
        <taxon>Eukaryota</taxon>
        <taxon>Fungi</taxon>
        <taxon>Dikarya</taxon>
        <taxon>Ascomycota</taxon>
        <taxon>Pezizomycotina</taxon>
        <taxon>Sordariomycetes</taxon>
        <taxon>Sordariomycetidae</taxon>
        <taxon>Diaporthales</taxon>
        <taxon>Diaporthaceae</taxon>
        <taxon>Diaporthe</taxon>
    </lineage>
</organism>
<feature type="region of interest" description="Disordered" evidence="1">
    <location>
        <begin position="177"/>
        <end position="221"/>
    </location>
</feature>
<name>A0AAD9SP96_PHOAM</name>
<dbReference type="InterPro" id="IPR029063">
    <property type="entry name" value="SAM-dependent_MTases_sf"/>
</dbReference>
<accession>A0AAD9SP96</accession>
<feature type="compositionally biased region" description="Basic residues" evidence="1">
    <location>
        <begin position="192"/>
        <end position="202"/>
    </location>
</feature>
<dbReference type="GO" id="GO:0008757">
    <property type="term" value="F:S-adenosylmethionine-dependent methyltransferase activity"/>
    <property type="evidence" value="ECO:0007669"/>
    <property type="project" value="UniProtKB-ARBA"/>
</dbReference>
<comment type="caution">
    <text evidence="2">The sequence shown here is derived from an EMBL/GenBank/DDBJ whole genome shotgun (WGS) entry which is preliminary data.</text>
</comment>
<reference evidence="2" key="1">
    <citation type="submission" date="2023-06" db="EMBL/GenBank/DDBJ databases">
        <authorList>
            <person name="Noh H."/>
        </authorList>
    </citation>
    <scope>NUCLEOTIDE SEQUENCE</scope>
    <source>
        <strain evidence="2">DUCC20226</strain>
    </source>
</reference>
<dbReference type="GO" id="GO:0005829">
    <property type="term" value="C:cytosol"/>
    <property type="evidence" value="ECO:0007669"/>
    <property type="project" value="TreeGrafter"/>
</dbReference>
<keyword evidence="3" id="KW-1185">Reference proteome</keyword>
<dbReference type="Pfam" id="PF10294">
    <property type="entry name" value="Methyltransf_16"/>
    <property type="match status" value="2"/>
</dbReference>
<proteinExistence type="predicted"/>
<evidence type="ECO:0000313" key="3">
    <source>
        <dbReference type="Proteomes" id="UP001265746"/>
    </source>
</evidence>
<evidence type="ECO:0008006" key="4">
    <source>
        <dbReference type="Google" id="ProtNLM"/>
    </source>
</evidence>
<dbReference type="SUPFAM" id="SSF53335">
    <property type="entry name" value="S-adenosyl-L-methionine-dependent methyltransferases"/>
    <property type="match status" value="1"/>
</dbReference>
<dbReference type="Gene3D" id="3.40.50.150">
    <property type="entry name" value="Vaccinia Virus protein VP39"/>
    <property type="match status" value="1"/>
</dbReference>
<dbReference type="PANTHER" id="PTHR14614:SF109">
    <property type="entry name" value="RIBOSOMAL LYSINE N-METHYLTRANSFERASE 5"/>
    <property type="match status" value="1"/>
</dbReference>
<evidence type="ECO:0000313" key="2">
    <source>
        <dbReference type="EMBL" id="KAK2613766.1"/>
    </source>
</evidence>
<dbReference type="AlphaFoldDB" id="A0AAD9SP96"/>
<feature type="compositionally biased region" description="Low complexity" evidence="1">
    <location>
        <begin position="203"/>
        <end position="221"/>
    </location>
</feature>
<evidence type="ECO:0000256" key="1">
    <source>
        <dbReference type="SAM" id="MobiDB-lite"/>
    </source>
</evidence>
<protein>
    <recommendedName>
        <fullName evidence="4">Diaminohydroxyphosphoribosylamino-pyrimidine deaminase</fullName>
    </recommendedName>
</protein>
<dbReference type="EMBL" id="JAUJFL010000001">
    <property type="protein sequence ID" value="KAK2613766.1"/>
    <property type="molecule type" value="Genomic_DNA"/>
</dbReference>
<dbReference type="InterPro" id="IPR019410">
    <property type="entry name" value="Methyltransf_16"/>
</dbReference>
<sequence>MALPRQARQASAEWLKPSTACLAISAQKFKTRKKAKIRCSDYRNLAPLTEAFLLFSQSIPSQNELGIIDPKAPTLELTVNGHDLTITQSPSVLSSNRAGGTTGAVVWKVTPMFAEWLASPTNIFARAGVLSTSSTVLELGCGVSALVGLALGPLVARYVLSDQPYVARFVEQNLGQNRRAAGGGGRPVARPSGKRGRGRGRPHPGALSSSSSSSSPGAAAAAAGGAAGSVAFHPLDWEADTPTHTLTGREDARSFDLVLGCDCVYNEALIPPFVQTCLDVCELRSAEGNLEASPVGRPPCVCVVAQQLRDPEIFEAWLREFCTRGFRAWRISDTELPEGLRSSDGFVIHVGVLQ</sequence>